<keyword evidence="2" id="KW-1185">Reference proteome</keyword>
<dbReference type="Proteomes" id="UP001201262">
    <property type="component" value="Unassembled WGS sequence"/>
</dbReference>
<evidence type="ECO:0000313" key="2">
    <source>
        <dbReference type="Proteomes" id="UP001201262"/>
    </source>
</evidence>
<gene>
    <name evidence="1" type="ORF">BGW36DRAFT_371678</name>
</gene>
<dbReference type="AlphaFoldDB" id="A0AAD4KV88"/>
<accession>A0AAD4KV88</accession>
<name>A0AAD4KV88_9EURO</name>
<protein>
    <submittedName>
        <fullName evidence="1">Uncharacterized protein</fullName>
    </submittedName>
</protein>
<comment type="caution">
    <text evidence="1">The sequence shown here is derived from an EMBL/GenBank/DDBJ whole genome shotgun (WGS) entry which is preliminary data.</text>
</comment>
<organism evidence="1 2">
    <name type="scientific">Talaromyces proteolyticus</name>
    <dbReference type="NCBI Taxonomy" id="1131652"/>
    <lineage>
        <taxon>Eukaryota</taxon>
        <taxon>Fungi</taxon>
        <taxon>Dikarya</taxon>
        <taxon>Ascomycota</taxon>
        <taxon>Pezizomycotina</taxon>
        <taxon>Eurotiomycetes</taxon>
        <taxon>Eurotiomycetidae</taxon>
        <taxon>Eurotiales</taxon>
        <taxon>Trichocomaceae</taxon>
        <taxon>Talaromyces</taxon>
        <taxon>Talaromyces sect. Bacilispori</taxon>
    </lineage>
</organism>
<evidence type="ECO:0000313" key="1">
    <source>
        <dbReference type="EMBL" id="KAH8701847.1"/>
    </source>
</evidence>
<proteinExistence type="predicted"/>
<reference evidence="1" key="1">
    <citation type="submission" date="2021-12" db="EMBL/GenBank/DDBJ databases">
        <title>Convergent genome expansion in fungi linked to evolution of root-endophyte symbiosis.</title>
        <authorList>
            <consortium name="DOE Joint Genome Institute"/>
            <person name="Ke Y.-H."/>
            <person name="Bonito G."/>
            <person name="Liao H.-L."/>
            <person name="Looney B."/>
            <person name="Rojas-Flechas A."/>
            <person name="Nash J."/>
            <person name="Hameed K."/>
            <person name="Schadt C."/>
            <person name="Martin F."/>
            <person name="Crous P.W."/>
            <person name="Miettinen O."/>
            <person name="Magnuson J.K."/>
            <person name="Labbe J."/>
            <person name="Jacobson D."/>
            <person name="Doktycz M.J."/>
            <person name="Veneault-Fourrey C."/>
            <person name="Kuo A."/>
            <person name="Mondo S."/>
            <person name="Calhoun S."/>
            <person name="Riley R."/>
            <person name="Ohm R."/>
            <person name="LaButti K."/>
            <person name="Andreopoulos B."/>
            <person name="Pangilinan J."/>
            <person name="Nolan M."/>
            <person name="Tritt A."/>
            <person name="Clum A."/>
            <person name="Lipzen A."/>
            <person name="Daum C."/>
            <person name="Barry K."/>
            <person name="Grigoriev I.V."/>
            <person name="Vilgalys R."/>
        </authorList>
    </citation>
    <scope>NUCLEOTIDE SEQUENCE</scope>
    <source>
        <strain evidence="1">PMI_201</strain>
    </source>
</reference>
<dbReference type="RefSeq" id="XP_046075223.1">
    <property type="nucleotide sequence ID" value="XM_046215399.1"/>
</dbReference>
<sequence>MPYTTVWYCCNCSYGPCNLELDIACPMCGTRRCDGCKIEVMNSVYSTFPPAQGPIRPSMELSQTCNTFLPTCNSIHHSEGLSIPTFSAVGRLPFIAESGTASAYNIFGHSGLLRQLPNNYYYCCQCNDGPKMYDNQPQCVNCCHTICFNCRAA</sequence>
<dbReference type="GeneID" id="70245686"/>
<dbReference type="EMBL" id="JAJTJA010000003">
    <property type="protein sequence ID" value="KAH8701847.1"/>
    <property type="molecule type" value="Genomic_DNA"/>
</dbReference>